<organism evidence="2">
    <name type="scientific">hydrothermal vent metagenome</name>
    <dbReference type="NCBI Taxonomy" id="652676"/>
    <lineage>
        <taxon>unclassified sequences</taxon>
        <taxon>metagenomes</taxon>
        <taxon>ecological metagenomes</taxon>
    </lineage>
</organism>
<dbReference type="InterPro" id="IPR002701">
    <property type="entry name" value="CM_II_prokaryot"/>
</dbReference>
<keyword evidence="2" id="KW-0413">Isomerase</keyword>
<proteinExistence type="predicted"/>
<dbReference type="GO" id="GO:0046417">
    <property type="term" value="P:chorismate metabolic process"/>
    <property type="evidence" value="ECO:0007669"/>
    <property type="project" value="InterPro"/>
</dbReference>
<dbReference type="PROSITE" id="PS51168">
    <property type="entry name" value="CHORISMATE_MUT_2"/>
    <property type="match status" value="1"/>
</dbReference>
<accession>A0A3B0WAK0</accession>
<dbReference type="EC" id="5.4.99.5" evidence="2"/>
<dbReference type="EC" id="4.2.1.51" evidence="2"/>
<feature type="domain" description="Chorismate mutase" evidence="1">
    <location>
        <begin position="1"/>
        <end position="69"/>
    </location>
</feature>
<name>A0A3B0WAK0_9ZZZZ</name>
<dbReference type="SMART" id="SM00830">
    <property type="entry name" value="CM_2"/>
    <property type="match status" value="1"/>
</dbReference>
<sequence length="69" mass="8185">MPQEKKILDVRNEIDAIDHQILGLLKKRIECARQIGKLKDATKRAKWDPQREREIYSRILQENDGVFPE</sequence>
<dbReference type="EMBL" id="UOEY01000129">
    <property type="protein sequence ID" value="VAW41606.1"/>
    <property type="molecule type" value="Genomic_DNA"/>
</dbReference>
<dbReference type="InterPro" id="IPR036979">
    <property type="entry name" value="CM_dom_sf"/>
</dbReference>
<dbReference type="Pfam" id="PF01817">
    <property type="entry name" value="CM_2"/>
    <property type="match status" value="1"/>
</dbReference>
<dbReference type="SUPFAM" id="SSF48600">
    <property type="entry name" value="Chorismate mutase II"/>
    <property type="match status" value="1"/>
</dbReference>
<dbReference type="GO" id="GO:0004664">
    <property type="term" value="F:prephenate dehydratase activity"/>
    <property type="evidence" value="ECO:0007669"/>
    <property type="project" value="UniProtKB-EC"/>
</dbReference>
<evidence type="ECO:0000259" key="1">
    <source>
        <dbReference type="PROSITE" id="PS51168"/>
    </source>
</evidence>
<feature type="non-terminal residue" evidence="2">
    <location>
        <position position="69"/>
    </location>
</feature>
<evidence type="ECO:0000313" key="2">
    <source>
        <dbReference type="EMBL" id="VAW41606.1"/>
    </source>
</evidence>
<keyword evidence="2" id="KW-0456">Lyase</keyword>
<dbReference type="AlphaFoldDB" id="A0A3B0WAK0"/>
<dbReference type="Gene3D" id="1.20.59.10">
    <property type="entry name" value="Chorismate mutase"/>
    <property type="match status" value="1"/>
</dbReference>
<protein>
    <submittedName>
        <fullName evidence="2">Chorismate mutase I / Prephenate dehydratase</fullName>
        <ecNumber evidence="2">4.2.1.51</ecNumber>
        <ecNumber evidence="2">5.4.99.5</ecNumber>
    </submittedName>
</protein>
<gene>
    <name evidence="2" type="ORF">MNBD_DELTA04-1143</name>
</gene>
<reference evidence="2" key="1">
    <citation type="submission" date="2018-06" db="EMBL/GenBank/DDBJ databases">
        <authorList>
            <person name="Zhirakovskaya E."/>
        </authorList>
    </citation>
    <scope>NUCLEOTIDE SEQUENCE</scope>
</reference>
<dbReference type="InterPro" id="IPR036263">
    <property type="entry name" value="Chorismate_II_sf"/>
</dbReference>
<dbReference type="GO" id="GO:0004106">
    <property type="term" value="F:chorismate mutase activity"/>
    <property type="evidence" value="ECO:0007669"/>
    <property type="project" value="UniProtKB-EC"/>
</dbReference>